<evidence type="ECO:0000259" key="3">
    <source>
        <dbReference type="Pfam" id="PF00156"/>
    </source>
</evidence>
<evidence type="ECO:0000256" key="1">
    <source>
        <dbReference type="ARBA" id="ARBA00022676"/>
    </source>
</evidence>
<evidence type="ECO:0000313" key="4">
    <source>
        <dbReference type="EMBL" id="SKB95361.1"/>
    </source>
</evidence>
<dbReference type="CDD" id="cd06223">
    <property type="entry name" value="PRTases_typeI"/>
    <property type="match status" value="1"/>
</dbReference>
<feature type="domain" description="Phosphoribosyltransferase" evidence="3">
    <location>
        <begin position="8"/>
        <end position="149"/>
    </location>
</feature>
<dbReference type="GO" id="GO:0016757">
    <property type="term" value="F:glycosyltransferase activity"/>
    <property type="evidence" value="ECO:0007669"/>
    <property type="project" value="UniProtKB-KW"/>
</dbReference>
<dbReference type="STRING" id="439228.SAMN06295920_109182"/>
<dbReference type="Gene3D" id="3.40.50.2020">
    <property type="match status" value="1"/>
</dbReference>
<dbReference type="Pfam" id="PF00156">
    <property type="entry name" value="Pribosyltran"/>
    <property type="match status" value="1"/>
</dbReference>
<dbReference type="SUPFAM" id="SSF53271">
    <property type="entry name" value="PRTase-like"/>
    <property type="match status" value="1"/>
</dbReference>
<dbReference type="RefSeq" id="WP_079649763.1">
    <property type="nucleotide sequence ID" value="NZ_FUYM01000009.1"/>
</dbReference>
<dbReference type="AlphaFoldDB" id="A0A1T5FGS3"/>
<keyword evidence="1" id="KW-0328">Glycosyltransferase</keyword>
<dbReference type="PANTHER" id="PTHR43363">
    <property type="entry name" value="HYPOXANTHINE PHOSPHORIBOSYLTRANSFERASE"/>
    <property type="match status" value="1"/>
</dbReference>
<protein>
    <recommendedName>
        <fullName evidence="3">Phosphoribosyltransferase domain-containing protein</fullName>
    </recommendedName>
</protein>
<dbReference type="OrthoDB" id="199120at2"/>
<keyword evidence="5" id="KW-1185">Reference proteome</keyword>
<dbReference type="EMBL" id="FUYM01000009">
    <property type="protein sequence ID" value="SKB95361.1"/>
    <property type="molecule type" value="Genomic_DNA"/>
</dbReference>
<dbReference type="PANTHER" id="PTHR43363:SF1">
    <property type="entry name" value="HYPOXANTHINE-GUANINE PHOSPHORIBOSYLTRANSFERASE"/>
    <property type="match status" value="1"/>
</dbReference>
<keyword evidence="2" id="KW-0808">Transferase</keyword>
<evidence type="ECO:0000256" key="2">
    <source>
        <dbReference type="ARBA" id="ARBA00022679"/>
    </source>
</evidence>
<name>A0A1T5FGS3_9SPHN</name>
<sequence>MPTLTPVDQPEFLTAVHYVAARIRESGWQPDVIIGIGRGGLIPAVYLSHATSIPMLSVDHSSHLPDFSAGLLVTLAAMSATQRLLFVDDINDSGTTITHVKAALRGAGGTLDNVRFATLIDNVVSAERVDYRFRTIDRTANKDWFVFPWEQVSPVDKVIEDAAVVPERLA</sequence>
<dbReference type="Proteomes" id="UP000189818">
    <property type="component" value="Unassembled WGS sequence"/>
</dbReference>
<proteinExistence type="predicted"/>
<organism evidence="4 5">
    <name type="scientific">Rhizorhabdus histidinilytica</name>
    <dbReference type="NCBI Taxonomy" id="439228"/>
    <lineage>
        <taxon>Bacteria</taxon>
        <taxon>Pseudomonadati</taxon>
        <taxon>Pseudomonadota</taxon>
        <taxon>Alphaproteobacteria</taxon>
        <taxon>Sphingomonadales</taxon>
        <taxon>Sphingomonadaceae</taxon>
        <taxon>Rhizorhabdus</taxon>
    </lineage>
</organism>
<reference evidence="5" key="1">
    <citation type="submission" date="2017-02" db="EMBL/GenBank/DDBJ databases">
        <authorList>
            <person name="Varghese N."/>
            <person name="Submissions S."/>
        </authorList>
    </citation>
    <scope>NUCLEOTIDE SEQUENCE [LARGE SCALE GENOMIC DNA]</scope>
    <source>
        <strain evidence="5">UM2</strain>
    </source>
</reference>
<dbReference type="InterPro" id="IPR000836">
    <property type="entry name" value="PRTase_dom"/>
</dbReference>
<evidence type="ECO:0000313" key="5">
    <source>
        <dbReference type="Proteomes" id="UP000189818"/>
    </source>
</evidence>
<accession>A0A1T5FGS3</accession>
<dbReference type="InterPro" id="IPR029057">
    <property type="entry name" value="PRTase-like"/>
</dbReference>
<gene>
    <name evidence="4" type="ORF">SAMN06295920_109182</name>
</gene>